<feature type="compositionally biased region" description="Basic and acidic residues" evidence="1">
    <location>
        <begin position="962"/>
        <end position="979"/>
    </location>
</feature>
<feature type="compositionally biased region" description="Basic and acidic residues" evidence="1">
    <location>
        <begin position="705"/>
        <end position="722"/>
    </location>
</feature>
<feature type="compositionally biased region" description="Low complexity" evidence="1">
    <location>
        <begin position="914"/>
        <end position="929"/>
    </location>
</feature>
<organism evidence="2 3">
    <name type="scientific">Antrodiella citrinella</name>
    <dbReference type="NCBI Taxonomy" id="2447956"/>
    <lineage>
        <taxon>Eukaryota</taxon>
        <taxon>Fungi</taxon>
        <taxon>Dikarya</taxon>
        <taxon>Basidiomycota</taxon>
        <taxon>Agaricomycotina</taxon>
        <taxon>Agaricomycetes</taxon>
        <taxon>Polyporales</taxon>
        <taxon>Steccherinaceae</taxon>
        <taxon>Antrodiella</taxon>
    </lineage>
</organism>
<evidence type="ECO:0000313" key="2">
    <source>
        <dbReference type="EMBL" id="THH29794.1"/>
    </source>
</evidence>
<feature type="compositionally biased region" description="Basic residues" evidence="1">
    <location>
        <begin position="553"/>
        <end position="564"/>
    </location>
</feature>
<feature type="compositionally biased region" description="Acidic residues" evidence="1">
    <location>
        <begin position="794"/>
        <end position="809"/>
    </location>
</feature>
<feature type="compositionally biased region" description="Low complexity" evidence="1">
    <location>
        <begin position="458"/>
        <end position="469"/>
    </location>
</feature>
<feature type="compositionally biased region" description="Basic and acidic residues" evidence="1">
    <location>
        <begin position="284"/>
        <end position="298"/>
    </location>
</feature>
<dbReference type="OrthoDB" id="2143914at2759"/>
<feature type="compositionally biased region" description="Polar residues" evidence="1">
    <location>
        <begin position="945"/>
        <end position="961"/>
    </location>
</feature>
<feature type="compositionally biased region" description="Pro residues" evidence="1">
    <location>
        <begin position="207"/>
        <end position="217"/>
    </location>
</feature>
<feature type="compositionally biased region" description="Polar residues" evidence="1">
    <location>
        <begin position="678"/>
        <end position="693"/>
    </location>
</feature>
<accession>A0A4S4MU49</accession>
<feature type="compositionally biased region" description="Polar residues" evidence="1">
    <location>
        <begin position="648"/>
        <end position="660"/>
    </location>
</feature>
<evidence type="ECO:0000313" key="3">
    <source>
        <dbReference type="Proteomes" id="UP000308730"/>
    </source>
</evidence>
<dbReference type="EMBL" id="SGPM01000107">
    <property type="protein sequence ID" value="THH29794.1"/>
    <property type="molecule type" value="Genomic_DNA"/>
</dbReference>
<feature type="compositionally biased region" description="Basic and acidic residues" evidence="1">
    <location>
        <begin position="225"/>
        <end position="263"/>
    </location>
</feature>
<protein>
    <submittedName>
        <fullName evidence="2">Uncharacterized protein</fullName>
    </submittedName>
</protein>
<feature type="region of interest" description="Disordered" evidence="1">
    <location>
        <begin position="526"/>
        <end position="1014"/>
    </location>
</feature>
<feature type="compositionally biased region" description="Basic residues" evidence="1">
    <location>
        <begin position="328"/>
        <end position="339"/>
    </location>
</feature>
<keyword evidence="3" id="KW-1185">Reference proteome</keyword>
<name>A0A4S4MU49_9APHY</name>
<feature type="compositionally biased region" description="Polar residues" evidence="1">
    <location>
        <begin position="475"/>
        <end position="485"/>
    </location>
</feature>
<feature type="compositionally biased region" description="Polar residues" evidence="1">
    <location>
        <begin position="415"/>
        <end position="426"/>
    </location>
</feature>
<evidence type="ECO:0000256" key="1">
    <source>
        <dbReference type="SAM" id="MobiDB-lite"/>
    </source>
</evidence>
<feature type="region of interest" description="Disordered" evidence="1">
    <location>
        <begin position="25"/>
        <end position="62"/>
    </location>
</feature>
<sequence length="1014" mass="110075">MPEVVHATPIPEPVIPFMLQQSFYVQADAPSDPPDRSTAASHEDGHETRSRLHNLGLLGPDDTVNTSVTAREKELVEMVLQLSAVPQPEYTDQLAAQADTISGLIQQRAFLLQQREEDHSRWAAERESWKRTSDVLASKRRAAADITELDQEARRRIASVESDNYFLKQRLTDSQQKQVLLETELNRLRPLLLSQPIESLQYEFLFPTPPLYPPKPVPAKRKTKKEKEAEAEAERERLKEVAERQEREAAEKEEREKAAEKPCTEGGVEGETEKAANAQGTDATQKEGTPHTQSHDGETQIDLQAHPSGQPSGSQHYRLLKEREAAQRRKSAKSARHTTRGSSSAHSAMLVDARNELLLNAMRKVGRLKAGIQAGIVKMQEENTVRELAEAQEKEKEKEVKKRVRNRTAQKDHPSQTPGAGPSSQLLPAVFPTNPSNPQTPRRGSAPTNIPPPPPPTQQQQQHVQAFPQALHPSASMQQQSSHPTHQFVYISPVQASGRPYVQAVPAVQSVPPSNGMPMYVSYWPPPGTPAPVPSGTAGPSTPVPAQKEKDKPKRTRQRNRRRKDPLETVQNGSTTPMDSLVKAARSMLVEEEEQGENDRDVPDGVLLSEPDEPPAEPKKRRREGAKGVGGAVDAGSPQPKRRRVGTGTPTSLHPSTLLSTPHKGGPPPHSHTLAAMATSTPGRAASQISRTRSALDVLAETAQEQERRPDVPDTGSRRPSPEPRSNGGGIYSPAPSVGGSLKGKERATLDDPYDDAPRARSMSAVSIVPPGQALLRATPGSGANRVQRRSHDDDDDGESEVSAEDTEPEQQHRAAQRPQRHTATARGTHTQQQQQLYKPNKALHEFQFVPPSPQTVRTPSRPGNAPRAATDEPSPTSSKARREPWSQNGAPPDTAGSGVRTRDDKTLGTRKTASSASPFPDPAPAVFSETTTLGHGRPGDARSLSPTGSHPRTSSDSQTSQEKEIRPSGRGGDMHETVGADGGRPVLGATPSLGDAATQPTSSSVAAPDITVR</sequence>
<reference evidence="2 3" key="1">
    <citation type="submission" date="2019-02" db="EMBL/GenBank/DDBJ databases">
        <title>Genome sequencing of the rare red list fungi Antrodiella citrinella (Flaviporus citrinellus).</title>
        <authorList>
            <person name="Buettner E."/>
            <person name="Kellner H."/>
        </authorList>
    </citation>
    <scope>NUCLEOTIDE SEQUENCE [LARGE SCALE GENOMIC DNA]</scope>
    <source>
        <strain evidence="2 3">DSM 108506</strain>
    </source>
</reference>
<comment type="caution">
    <text evidence="2">The sequence shown here is derived from an EMBL/GenBank/DDBJ whole genome shotgun (WGS) entry which is preliminary data.</text>
</comment>
<feature type="region of interest" description="Disordered" evidence="1">
    <location>
        <begin position="206"/>
        <end position="349"/>
    </location>
</feature>
<feature type="compositionally biased region" description="Basic and acidic residues" evidence="1">
    <location>
        <begin position="388"/>
        <end position="400"/>
    </location>
</feature>
<feature type="compositionally biased region" description="Polar residues" evidence="1">
    <location>
        <begin position="828"/>
        <end position="838"/>
    </location>
</feature>
<feature type="compositionally biased region" description="Polar residues" evidence="1">
    <location>
        <begin position="569"/>
        <end position="578"/>
    </location>
</feature>
<feature type="compositionally biased region" description="Basic and acidic residues" evidence="1">
    <location>
        <begin position="41"/>
        <end position="50"/>
    </location>
</feature>
<feature type="compositionally biased region" description="Polar residues" evidence="1">
    <location>
        <begin position="433"/>
        <end position="448"/>
    </location>
</feature>
<dbReference type="AlphaFoldDB" id="A0A4S4MU49"/>
<proteinExistence type="predicted"/>
<dbReference type="Proteomes" id="UP000308730">
    <property type="component" value="Unassembled WGS sequence"/>
</dbReference>
<gene>
    <name evidence="2" type="ORF">EUX98_g4386</name>
</gene>
<feature type="region of interest" description="Disordered" evidence="1">
    <location>
        <begin position="388"/>
        <end position="491"/>
    </location>
</feature>